<evidence type="ECO:0000256" key="2">
    <source>
        <dbReference type="ARBA" id="ARBA00023125"/>
    </source>
</evidence>
<protein>
    <submittedName>
        <fullName evidence="6">TetR family transcriptional regulator</fullName>
    </submittedName>
</protein>
<gene>
    <name evidence="6" type="ORF">DFR74_11395</name>
</gene>
<keyword evidence="2 4" id="KW-0238">DNA-binding</keyword>
<dbReference type="AlphaFoldDB" id="A0A366D924"/>
<dbReference type="RefSeq" id="WP_067508777.1">
    <property type="nucleotide sequence ID" value="NZ_CP107943.1"/>
</dbReference>
<dbReference type="SUPFAM" id="SSF48498">
    <property type="entry name" value="Tetracyclin repressor-like, C-terminal domain"/>
    <property type="match status" value="1"/>
</dbReference>
<accession>A0A366D924</accession>
<feature type="DNA-binding region" description="H-T-H motif" evidence="4">
    <location>
        <begin position="28"/>
        <end position="47"/>
    </location>
</feature>
<evidence type="ECO:0000256" key="1">
    <source>
        <dbReference type="ARBA" id="ARBA00023015"/>
    </source>
</evidence>
<dbReference type="Pfam" id="PF00440">
    <property type="entry name" value="TetR_N"/>
    <property type="match status" value="1"/>
</dbReference>
<sequence>MGRTSDAADRLLAAACALMHDRGYSGIGVAEICAHADVRKGSFYHFFPSKEELTIAVVDRHWETQRPEWIRAREGDGPALNRLAVLLDGQAAAQRADKAATGTVRGCLLANLGLELSTQEARVQRRIREVFDEQTAIVAAILTQAGVPAPDETARAVLAQLEGAVLFAKLTNDPASLDDLWSQTRRLLGV</sequence>
<dbReference type="Pfam" id="PF21993">
    <property type="entry name" value="TetR_C_13_2"/>
    <property type="match status" value="1"/>
</dbReference>
<keyword evidence="3" id="KW-0804">Transcription</keyword>
<evidence type="ECO:0000313" key="7">
    <source>
        <dbReference type="Proteomes" id="UP000252586"/>
    </source>
</evidence>
<dbReference type="InterPro" id="IPR054156">
    <property type="entry name" value="YxaF_TetR_C"/>
</dbReference>
<dbReference type="InterPro" id="IPR009057">
    <property type="entry name" value="Homeodomain-like_sf"/>
</dbReference>
<reference evidence="6 7" key="1">
    <citation type="submission" date="2018-06" db="EMBL/GenBank/DDBJ databases">
        <title>Genomic Encyclopedia of Type Strains, Phase IV (KMG-IV): sequencing the most valuable type-strain genomes for metagenomic binning, comparative biology and taxonomic classification.</title>
        <authorList>
            <person name="Goeker M."/>
        </authorList>
    </citation>
    <scope>NUCLEOTIDE SEQUENCE [LARGE SCALE GENOMIC DNA]</scope>
    <source>
        <strain evidence="6 7">DSM 44599</strain>
    </source>
</reference>
<dbReference type="STRING" id="1210090.GCA_001613185_02777"/>
<dbReference type="PROSITE" id="PS50977">
    <property type="entry name" value="HTH_TETR_2"/>
    <property type="match status" value="1"/>
</dbReference>
<keyword evidence="7" id="KW-1185">Reference proteome</keyword>
<dbReference type="OrthoDB" id="4214267at2"/>
<comment type="caution">
    <text evidence="6">The sequence shown here is derived from an EMBL/GenBank/DDBJ whole genome shotgun (WGS) entry which is preliminary data.</text>
</comment>
<dbReference type="Gene3D" id="1.10.357.10">
    <property type="entry name" value="Tetracycline Repressor, domain 2"/>
    <property type="match status" value="1"/>
</dbReference>
<dbReference type="PANTHER" id="PTHR47506">
    <property type="entry name" value="TRANSCRIPTIONAL REGULATORY PROTEIN"/>
    <property type="match status" value="1"/>
</dbReference>
<feature type="domain" description="HTH tetR-type" evidence="5">
    <location>
        <begin position="5"/>
        <end position="65"/>
    </location>
</feature>
<dbReference type="InterPro" id="IPR001647">
    <property type="entry name" value="HTH_TetR"/>
</dbReference>
<evidence type="ECO:0000256" key="3">
    <source>
        <dbReference type="ARBA" id="ARBA00023163"/>
    </source>
</evidence>
<dbReference type="PRINTS" id="PR00455">
    <property type="entry name" value="HTHTETR"/>
</dbReference>
<dbReference type="EMBL" id="QNRE01000013">
    <property type="protein sequence ID" value="RBO86552.1"/>
    <property type="molecule type" value="Genomic_DNA"/>
</dbReference>
<dbReference type="InterPro" id="IPR036271">
    <property type="entry name" value="Tet_transcr_reg_TetR-rel_C_sf"/>
</dbReference>
<dbReference type="GO" id="GO:0003677">
    <property type="term" value="F:DNA binding"/>
    <property type="evidence" value="ECO:0007669"/>
    <property type="project" value="UniProtKB-UniRule"/>
</dbReference>
<keyword evidence="1" id="KW-0805">Transcription regulation</keyword>
<dbReference type="SUPFAM" id="SSF46689">
    <property type="entry name" value="Homeodomain-like"/>
    <property type="match status" value="1"/>
</dbReference>
<evidence type="ECO:0000259" key="5">
    <source>
        <dbReference type="PROSITE" id="PS50977"/>
    </source>
</evidence>
<dbReference type="Proteomes" id="UP000252586">
    <property type="component" value="Unassembled WGS sequence"/>
</dbReference>
<proteinExistence type="predicted"/>
<dbReference type="PANTHER" id="PTHR47506:SF1">
    <property type="entry name" value="HTH-TYPE TRANSCRIPTIONAL REGULATOR YJDC"/>
    <property type="match status" value="1"/>
</dbReference>
<evidence type="ECO:0000313" key="6">
    <source>
        <dbReference type="EMBL" id="RBO86552.1"/>
    </source>
</evidence>
<organism evidence="6 7">
    <name type="scientific">Nocardia puris</name>
    <dbReference type="NCBI Taxonomy" id="208602"/>
    <lineage>
        <taxon>Bacteria</taxon>
        <taxon>Bacillati</taxon>
        <taxon>Actinomycetota</taxon>
        <taxon>Actinomycetes</taxon>
        <taxon>Mycobacteriales</taxon>
        <taxon>Nocardiaceae</taxon>
        <taxon>Nocardia</taxon>
    </lineage>
</organism>
<name>A0A366D924_9NOCA</name>
<evidence type="ECO:0000256" key="4">
    <source>
        <dbReference type="PROSITE-ProRule" id="PRU00335"/>
    </source>
</evidence>